<keyword evidence="4" id="KW-0238">DNA-binding</keyword>
<evidence type="ECO:0000256" key="3">
    <source>
        <dbReference type="ARBA" id="ARBA00023015"/>
    </source>
</evidence>
<feature type="compositionally biased region" description="Acidic residues" evidence="7">
    <location>
        <begin position="104"/>
        <end position="168"/>
    </location>
</feature>
<protein>
    <recommendedName>
        <fullName evidence="8">TF-B3 domain-containing protein</fullName>
    </recommendedName>
</protein>
<dbReference type="Pfam" id="PF02362">
    <property type="entry name" value="B3"/>
    <property type="match status" value="2"/>
</dbReference>
<comment type="caution">
    <text evidence="9">The sequence shown here is derived from an EMBL/GenBank/DDBJ whole genome shotgun (WGS) entry which is preliminary data.</text>
</comment>
<evidence type="ECO:0000256" key="6">
    <source>
        <dbReference type="ARBA" id="ARBA00023242"/>
    </source>
</evidence>
<gene>
    <name evidence="9" type="ORF">CASFOL_032927</name>
</gene>
<dbReference type="Proteomes" id="UP001632038">
    <property type="component" value="Unassembled WGS sequence"/>
</dbReference>
<dbReference type="GO" id="GO:0005634">
    <property type="term" value="C:nucleus"/>
    <property type="evidence" value="ECO:0007669"/>
    <property type="project" value="UniProtKB-SubCell"/>
</dbReference>
<evidence type="ECO:0000256" key="2">
    <source>
        <dbReference type="ARBA" id="ARBA00022737"/>
    </source>
</evidence>
<dbReference type="PROSITE" id="PS50863">
    <property type="entry name" value="B3"/>
    <property type="match status" value="2"/>
</dbReference>
<evidence type="ECO:0000256" key="4">
    <source>
        <dbReference type="ARBA" id="ARBA00023125"/>
    </source>
</evidence>
<reference evidence="10" key="1">
    <citation type="journal article" date="2024" name="IScience">
        <title>Strigolactones Initiate the Formation of Haustorium-like Structures in Castilleja.</title>
        <authorList>
            <person name="Buerger M."/>
            <person name="Peterson D."/>
            <person name="Chory J."/>
        </authorList>
    </citation>
    <scope>NUCLEOTIDE SEQUENCE [LARGE SCALE GENOMIC DNA]</scope>
</reference>
<evidence type="ECO:0000313" key="9">
    <source>
        <dbReference type="EMBL" id="KAL3624111.1"/>
    </source>
</evidence>
<dbReference type="Gene3D" id="2.40.330.10">
    <property type="entry name" value="DNA-binding pseudobarrel domain"/>
    <property type="match status" value="2"/>
</dbReference>
<name>A0ABD3C2V7_9LAMI</name>
<dbReference type="PANTHER" id="PTHR31674:SF62">
    <property type="entry name" value="B3 DOMAIN-CONTAINING PROTEIN REM14-RELATED"/>
    <property type="match status" value="1"/>
</dbReference>
<keyword evidence="3" id="KW-0805">Transcription regulation</keyword>
<proteinExistence type="predicted"/>
<keyword evidence="2" id="KW-0677">Repeat</keyword>
<feature type="domain" description="TF-B3" evidence="8">
    <location>
        <begin position="2"/>
        <end position="95"/>
    </location>
</feature>
<feature type="region of interest" description="Disordered" evidence="7">
    <location>
        <begin position="103"/>
        <end position="197"/>
    </location>
</feature>
<keyword evidence="5" id="KW-0804">Transcription</keyword>
<evidence type="ECO:0000313" key="10">
    <source>
        <dbReference type="Proteomes" id="UP001632038"/>
    </source>
</evidence>
<organism evidence="9 10">
    <name type="scientific">Castilleja foliolosa</name>
    <dbReference type="NCBI Taxonomy" id="1961234"/>
    <lineage>
        <taxon>Eukaryota</taxon>
        <taxon>Viridiplantae</taxon>
        <taxon>Streptophyta</taxon>
        <taxon>Embryophyta</taxon>
        <taxon>Tracheophyta</taxon>
        <taxon>Spermatophyta</taxon>
        <taxon>Magnoliopsida</taxon>
        <taxon>eudicotyledons</taxon>
        <taxon>Gunneridae</taxon>
        <taxon>Pentapetalae</taxon>
        <taxon>asterids</taxon>
        <taxon>lamiids</taxon>
        <taxon>Lamiales</taxon>
        <taxon>Orobanchaceae</taxon>
        <taxon>Pedicularideae</taxon>
        <taxon>Castillejinae</taxon>
        <taxon>Castilleja</taxon>
    </lineage>
</organism>
<evidence type="ECO:0000259" key="8">
    <source>
        <dbReference type="PROSITE" id="PS50863"/>
    </source>
</evidence>
<dbReference type="SUPFAM" id="SSF101936">
    <property type="entry name" value="DNA-binding pseudobarrel domain"/>
    <property type="match status" value="2"/>
</dbReference>
<dbReference type="AlphaFoldDB" id="A0ABD3C2V7"/>
<dbReference type="SMART" id="SM01019">
    <property type="entry name" value="B3"/>
    <property type="match status" value="2"/>
</dbReference>
<keyword evidence="10" id="KW-1185">Reference proteome</keyword>
<keyword evidence="6" id="KW-0539">Nucleus</keyword>
<dbReference type="InterPro" id="IPR003340">
    <property type="entry name" value="B3_DNA-bd"/>
</dbReference>
<dbReference type="PANTHER" id="PTHR31674">
    <property type="entry name" value="B3 DOMAIN-CONTAINING PROTEIN REM-LIKE 3-RELATED"/>
    <property type="match status" value="1"/>
</dbReference>
<evidence type="ECO:0000256" key="7">
    <source>
        <dbReference type="SAM" id="MobiDB-lite"/>
    </source>
</evidence>
<dbReference type="InterPro" id="IPR015300">
    <property type="entry name" value="DNA-bd_pseudobarrel_sf"/>
</dbReference>
<dbReference type="EMBL" id="JAVIJP010000054">
    <property type="protein sequence ID" value="KAL3624111.1"/>
    <property type="molecule type" value="Genomic_DNA"/>
</dbReference>
<dbReference type="CDD" id="cd10017">
    <property type="entry name" value="B3_DNA"/>
    <property type="match status" value="2"/>
</dbReference>
<evidence type="ECO:0000256" key="1">
    <source>
        <dbReference type="ARBA" id="ARBA00004123"/>
    </source>
</evidence>
<feature type="domain" description="TF-B3" evidence="8">
    <location>
        <begin position="230"/>
        <end position="330"/>
    </location>
</feature>
<dbReference type="GO" id="GO:0003677">
    <property type="term" value="F:DNA binding"/>
    <property type="evidence" value="ECO:0007669"/>
    <property type="project" value="UniProtKB-KW"/>
</dbReference>
<evidence type="ECO:0000256" key="5">
    <source>
        <dbReference type="ARBA" id="ARBA00023163"/>
    </source>
</evidence>
<accession>A0ABD3C2V7</accession>
<comment type="subcellular location">
    <subcellularLocation>
        <location evidence="1">Nucleus</location>
    </subcellularLocation>
</comment>
<dbReference type="InterPro" id="IPR039218">
    <property type="entry name" value="REM_fam"/>
</dbReference>
<sequence>MGSEYSFFKKICSSEKMEIPLEFVWQMGGALDKRCILRDGDENEWPVEVATQGDKWWFRKGWAKLYREKSLNEGDILMFEYRGNNLFHFKLFGEGARESRVKEEELEFDEYEDEEKHEELEHSDENDDDDDDDDEEDDDDEYDDEEDDEDDDDDDDDDYVKEEEDDDSEYVRKDKQVHTSKKIKPGPQLKTTTIGAQTIPSRRRYKKNNVPDCYGDEIFKSGLASRPENPYFVSRTRTLARKNELYIPKDVIVDYHLNIPVKILIMDEHGRKWETKMKQWKDGRVWCTKGWKSLCRTNNIETDDICICEFVREQGCNKDMFIRVRVVSQDN</sequence>